<dbReference type="Gene3D" id="3.90.226.10">
    <property type="entry name" value="2-enoyl-CoA Hydratase, Chain A, domain 1"/>
    <property type="match status" value="1"/>
</dbReference>
<accession>A0AAE1QRJ9</accession>
<dbReference type="AlphaFoldDB" id="A0AAE1QRJ9"/>
<dbReference type="EMBL" id="JAVYJV010000088">
    <property type="protein sequence ID" value="KAK4336812.1"/>
    <property type="molecule type" value="Genomic_DNA"/>
</dbReference>
<dbReference type="CDD" id="cd06558">
    <property type="entry name" value="crotonase-like"/>
    <property type="match status" value="1"/>
</dbReference>
<dbReference type="Pfam" id="PF00378">
    <property type="entry name" value="ECH_1"/>
    <property type="match status" value="1"/>
</dbReference>
<evidence type="ECO:0000256" key="2">
    <source>
        <dbReference type="RuleBase" id="RU003707"/>
    </source>
</evidence>
<evidence type="ECO:0008006" key="5">
    <source>
        <dbReference type="Google" id="ProtNLM"/>
    </source>
</evidence>
<gene>
    <name evidence="3" type="ORF">RND71_043691</name>
</gene>
<comment type="caution">
    <text evidence="3">The sequence shown here is derived from an EMBL/GenBank/DDBJ whole genome shotgun (WGS) entry which is preliminary data.</text>
</comment>
<dbReference type="InterPro" id="IPR001753">
    <property type="entry name" value="Enoyl-CoA_hydra/iso"/>
</dbReference>
<evidence type="ECO:0000313" key="4">
    <source>
        <dbReference type="Proteomes" id="UP001291623"/>
    </source>
</evidence>
<dbReference type="Proteomes" id="UP001291623">
    <property type="component" value="Unassembled WGS sequence"/>
</dbReference>
<name>A0AAE1QRJ9_9SOLA</name>
<dbReference type="GO" id="GO:0006635">
    <property type="term" value="P:fatty acid beta-oxidation"/>
    <property type="evidence" value="ECO:0007669"/>
    <property type="project" value="TreeGrafter"/>
</dbReference>
<dbReference type="GO" id="GO:0005739">
    <property type="term" value="C:mitochondrion"/>
    <property type="evidence" value="ECO:0007669"/>
    <property type="project" value="TreeGrafter"/>
</dbReference>
<proteinExistence type="inferred from homology"/>
<protein>
    <recommendedName>
        <fullName evidence="5">Enoyl-CoA hydratase</fullName>
    </recommendedName>
</protein>
<reference evidence="3" key="1">
    <citation type="submission" date="2023-12" db="EMBL/GenBank/DDBJ databases">
        <title>Genome assembly of Anisodus tanguticus.</title>
        <authorList>
            <person name="Wang Y.-J."/>
        </authorList>
    </citation>
    <scope>NUCLEOTIDE SEQUENCE</scope>
    <source>
        <strain evidence="3">KB-2021</strain>
        <tissue evidence="3">Leaf</tissue>
    </source>
</reference>
<evidence type="ECO:0000256" key="1">
    <source>
        <dbReference type="ARBA" id="ARBA00005254"/>
    </source>
</evidence>
<evidence type="ECO:0000313" key="3">
    <source>
        <dbReference type="EMBL" id="KAK4336812.1"/>
    </source>
</evidence>
<dbReference type="GO" id="GO:0003824">
    <property type="term" value="F:catalytic activity"/>
    <property type="evidence" value="ECO:0007669"/>
    <property type="project" value="InterPro"/>
</dbReference>
<organism evidence="3 4">
    <name type="scientific">Anisodus tanguticus</name>
    <dbReference type="NCBI Taxonomy" id="243964"/>
    <lineage>
        <taxon>Eukaryota</taxon>
        <taxon>Viridiplantae</taxon>
        <taxon>Streptophyta</taxon>
        <taxon>Embryophyta</taxon>
        <taxon>Tracheophyta</taxon>
        <taxon>Spermatophyta</taxon>
        <taxon>Magnoliopsida</taxon>
        <taxon>eudicotyledons</taxon>
        <taxon>Gunneridae</taxon>
        <taxon>Pentapetalae</taxon>
        <taxon>asterids</taxon>
        <taxon>lamiids</taxon>
        <taxon>Solanales</taxon>
        <taxon>Solanaceae</taxon>
        <taxon>Solanoideae</taxon>
        <taxon>Hyoscyameae</taxon>
        <taxon>Anisodus</taxon>
    </lineage>
</organism>
<dbReference type="PANTHER" id="PTHR11941:SF54">
    <property type="entry name" value="ENOYL-COA HYDRATASE, MITOCHONDRIAL"/>
    <property type="match status" value="1"/>
</dbReference>
<dbReference type="InterPro" id="IPR018376">
    <property type="entry name" value="Enoyl-CoA_hyd/isom_CS"/>
</dbReference>
<sequence>MKNNTYADCVNTSFLENWNSVAEIKKPIIAAVNGYCLGGGCEVAMMTDVIYAGENAKFGQPEITIGTIPGAGGTQRLTKLVGKSRAMEMVLGGSPITAQEAEKWGLVSRVFPVDQVVNEAIKLGEKISSYSPLVVRLAKDSVNSCK</sequence>
<dbReference type="InterPro" id="IPR029045">
    <property type="entry name" value="ClpP/crotonase-like_dom_sf"/>
</dbReference>
<dbReference type="SUPFAM" id="SSF52096">
    <property type="entry name" value="ClpP/crotonase"/>
    <property type="match status" value="1"/>
</dbReference>
<comment type="similarity">
    <text evidence="1 2">Belongs to the enoyl-CoA hydratase/isomerase family.</text>
</comment>
<keyword evidence="4" id="KW-1185">Reference proteome</keyword>
<dbReference type="PROSITE" id="PS00166">
    <property type="entry name" value="ENOYL_COA_HYDRATASE"/>
    <property type="match status" value="1"/>
</dbReference>
<dbReference type="PANTHER" id="PTHR11941">
    <property type="entry name" value="ENOYL-COA HYDRATASE-RELATED"/>
    <property type="match status" value="1"/>
</dbReference>